<feature type="compositionally biased region" description="Polar residues" evidence="1">
    <location>
        <begin position="122"/>
        <end position="137"/>
    </location>
</feature>
<protein>
    <submittedName>
        <fullName evidence="2">Uncharacterized protein</fullName>
    </submittedName>
</protein>
<gene>
    <name evidence="2" type="ORF">HHK36_030752</name>
</gene>
<name>A0A834YBM8_TETSI</name>
<evidence type="ECO:0000313" key="2">
    <source>
        <dbReference type="EMBL" id="KAF8377375.1"/>
    </source>
</evidence>
<sequence length="137" mass="15372">MVTFKFNWPLVCNRKVNQLVKQAYTDTLKNLSPLHVRLGVEDIKFNNFGARRFRGDDKLKEPDDKEPNGVPSGSLQIKKPPNSDGVIPRSSQIKKPPRILTVAKTEPTAIAITVQSKEEVTEATSHTRLPNPENNLD</sequence>
<dbReference type="Proteomes" id="UP000655225">
    <property type="component" value="Unassembled WGS sequence"/>
</dbReference>
<comment type="caution">
    <text evidence="2">The sequence shown here is derived from an EMBL/GenBank/DDBJ whole genome shotgun (WGS) entry which is preliminary data.</text>
</comment>
<evidence type="ECO:0000313" key="3">
    <source>
        <dbReference type="Proteomes" id="UP000655225"/>
    </source>
</evidence>
<dbReference type="AlphaFoldDB" id="A0A834YBM8"/>
<reference evidence="2 3" key="1">
    <citation type="submission" date="2020-04" db="EMBL/GenBank/DDBJ databases">
        <title>Plant Genome Project.</title>
        <authorList>
            <person name="Zhang R.-G."/>
        </authorList>
    </citation>
    <scope>NUCLEOTIDE SEQUENCE [LARGE SCALE GENOMIC DNA]</scope>
    <source>
        <strain evidence="2">YNK0</strain>
        <tissue evidence="2">Leaf</tissue>
    </source>
</reference>
<organism evidence="2 3">
    <name type="scientific">Tetracentron sinense</name>
    <name type="common">Spur-leaf</name>
    <dbReference type="NCBI Taxonomy" id="13715"/>
    <lineage>
        <taxon>Eukaryota</taxon>
        <taxon>Viridiplantae</taxon>
        <taxon>Streptophyta</taxon>
        <taxon>Embryophyta</taxon>
        <taxon>Tracheophyta</taxon>
        <taxon>Spermatophyta</taxon>
        <taxon>Magnoliopsida</taxon>
        <taxon>Trochodendrales</taxon>
        <taxon>Trochodendraceae</taxon>
        <taxon>Tetracentron</taxon>
    </lineage>
</organism>
<proteinExistence type="predicted"/>
<keyword evidence="3" id="KW-1185">Reference proteome</keyword>
<feature type="region of interest" description="Disordered" evidence="1">
    <location>
        <begin position="51"/>
        <end position="100"/>
    </location>
</feature>
<feature type="region of interest" description="Disordered" evidence="1">
    <location>
        <begin position="114"/>
        <end position="137"/>
    </location>
</feature>
<feature type="compositionally biased region" description="Basic and acidic residues" evidence="1">
    <location>
        <begin position="53"/>
        <end position="67"/>
    </location>
</feature>
<evidence type="ECO:0000256" key="1">
    <source>
        <dbReference type="SAM" id="MobiDB-lite"/>
    </source>
</evidence>
<dbReference type="EMBL" id="JABCRI010000024">
    <property type="protein sequence ID" value="KAF8377375.1"/>
    <property type="molecule type" value="Genomic_DNA"/>
</dbReference>
<accession>A0A834YBM8</accession>